<evidence type="ECO:0000256" key="10">
    <source>
        <dbReference type="SAM" id="Phobius"/>
    </source>
</evidence>
<dbReference type="InterPro" id="IPR003390">
    <property type="entry name" value="DNA_integrity_scan_DisA_N"/>
</dbReference>
<dbReference type="PANTHER" id="PTHR34185">
    <property type="entry name" value="DIADENYLATE CYCLASE"/>
    <property type="match status" value="1"/>
</dbReference>
<keyword evidence="3" id="KW-0808">Transferase</keyword>
<comment type="catalytic activity">
    <reaction evidence="1">
        <text>2 ATP = 3',3'-c-di-AMP + 2 diphosphate</text>
        <dbReference type="Rhea" id="RHEA:35655"/>
        <dbReference type="ChEBI" id="CHEBI:30616"/>
        <dbReference type="ChEBI" id="CHEBI:33019"/>
        <dbReference type="ChEBI" id="CHEBI:71500"/>
        <dbReference type="EC" id="2.7.7.85"/>
    </reaction>
</comment>
<name>A0A381QP69_9ZZZZ</name>
<keyword evidence="9 10" id="KW-0472">Membrane</keyword>
<dbReference type="SUPFAM" id="SSF143597">
    <property type="entry name" value="YojJ-like"/>
    <property type="match status" value="1"/>
</dbReference>
<dbReference type="Pfam" id="PF02457">
    <property type="entry name" value="DAC"/>
    <property type="match status" value="1"/>
</dbReference>
<dbReference type="PANTHER" id="PTHR34185:SF1">
    <property type="entry name" value="DIADENYLATE CYCLASE"/>
    <property type="match status" value="1"/>
</dbReference>
<accession>A0A381QP69</accession>
<keyword evidence="2" id="KW-1003">Cell membrane</keyword>
<evidence type="ECO:0000313" key="12">
    <source>
        <dbReference type="EMBL" id="SUZ79323.1"/>
    </source>
</evidence>
<sequence length="258" mass="28662">MNLFEIGFLKFTLTDLLDLALVTFIFSYSYSYFRGTRGGQMLIGLLILFFAGFVVNILGFRATSWLLNLFQAVWVVVFVILFQPEIRRLLTSLGQNKIIRRLFQIEGISIEDEIVTCVGEIRKHKWGAIIVLERENSLKTVSNDGVKMGSVFSPELIMSIFNPSSLLHDGAVIIHSNIIEAAACILPLTESKTLNPEMGTRHRAALGISEESDALAIVISEETGKISVAEDGHFISSSLNLDELNVLLKNKLISIEEG</sequence>
<dbReference type="EMBL" id="UINC01001383">
    <property type="protein sequence ID" value="SUZ79323.1"/>
    <property type="molecule type" value="Genomic_DNA"/>
</dbReference>
<evidence type="ECO:0000256" key="2">
    <source>
        <dbReference type="ARBA" id="ARBA00022475"/>
    </source>
</evidence>
<dbReference type="PIRSF" id="PIRSF004793">
    <property type="entry name" value="UCP004793"/>
    <property type="match status" value="1"/>
</dbReference>
<keyword evidence="4 10" id="KW-0812">Transmembrane</keyword>
<dbReference type="NCBIfam" id="TIGR00159">
    <property type="entry name" value="diadenylate cyclase CdaA"/>
    <property type="match status" value="1"/>
</dbReference>
<dbReference type="Pfam" id="PF19293">
    <property type="entry name" value="CdaA_N"/>
    <property type="match status" value="1"/>
</dbReference>
<dbReference type="InterPro" id="IPR045585">
    <property type="entry name" value="CdaA_N"/>
</dbReference>
<evidence type="ECO:0000256" key="3">
    <source>
        <dbReference type="ARBA" id="ARBA00022679"/>
    </source>
</evidence>
<dbReference type="AlphaFoldDB" id="A0A381QP69"/>
<dbReference type="InterPro" id="IPR034701">
    <property type="entry name" value="CdaA"/>
</dbReference>
<dbReference type="InterPro" id="IPR014046">
    <property type="entry name" value="C-di-AMP_synthase"/>
</dbReference>
<feature type="transmembrane region" description="Helical" evidence="10">
    <location>
        <begin position="6"/>
        <end position="30"/>
    </location>
</feature>
<evidence type="ECO:0000256" key="9">
    <source>
        <dbReference type="ARBA" id="ARBA00023136"/>
    </source>
</evidence>
<keyword evidence="5" id="KW-0548">Nucleotidyltransferase</keyword>
<feature type="domain" description="DAC" evidence="11">
    <location>
        <begin position="83"/>
        <end position="243"/>
    </location>
</feature>
<dbReference type="PROSITE" id="PS51794">
    <property type="entry name" value="DAC"/>
    <property type="match status" value="1"/>
</dbReference>
<feature type="transmembrane region" description="Helical" evidence="10">
    <location>
        <begin position="42"/>
        <end position="59"/>
    </location>
</feature>
<evidence type="ECO:0000256" key="1">
    <source>
        <dbReference type="ARBA" id="ARBA00000877"/>
    </source>
</evidence>
<gene>
    <name evidence="12" type="ORF">METZ01_LOCUS32177</name>
</gene>
<dbReference type="GO" id="GO:0005524">
    <property type="term" value="F:ATP binding"/>
    <property type="evidence" value="ECO:0007669"/>
    <property type="project" value="UniProtKB-KW"/>
</dbReference>
<dbReference type="InterPro" id="IPR050338">
    <property type="entry name" value="DisA"/>
</dbReference>
<protein>
    <recommendedName>
        <fullName evidence="11">DAC domain-containing protein</fullName>
    </recommendedName>
</protein>
<dbReference type="GO" id="GO:0006171">
    <property type="term" value="P:cAMP biosynthetic process"/>
    <property type="evidence" value="ECO:0007669"/>
    <property type="project" value="InterPro"/>
</dbReference>
<dbReference type="InterPro" id="IPR036888">
    <property type="entry name" value="DNA_integrity_DisA_N_sf"/>
</dbReference>
<evidence type="ECO:0000256" key="7">
    <source>
        <dbReference type="ARBA" id="ARBA00022840"/>
    </source>
</evidence>
<dbReference type="HAMAP" id="MF_01499">
    <property type="entry name" value="DacA"/>
    <property type="match status" value="1"/>
</dbReference>
<reference evidence="12" key="1">
    <citation type="submission" date="2018-05" db="EMBL/GenBank/DDBJ databases">
        <authorList>
            <person name="Lanie J.A."/>
            <person name="Ng W.-L."/>
            <person name="Kazmierczak K.M."/>
            <person name="Andrzejewski T.M."/>
            <person name="Davidsen T.M."/>
            <person name="Wayne K.J."/>
            <person name="Tettelin H."/>
            <person name="Glass J.I."/>
            <person name="Rusch D."/>
            <person name="Podicherti R."/>
            <person name="Tsui H.-C.T."/>
            <person name="Winkler M.E."/>
        </authorList>
    </citation>
    <scope>NUCLEOTIDE SEQUENCE</scope>
</reference>
<keyword evidence="6" id="KW-0547">Nucleotide-binding</keyword>
<proteinExistence type="inferred from homology"/>
<evidence type="ECO:0000256" key="6">
    <source>
        <dbReference type="ARBA" id="ARBA00022741"/>
    </source>
</evidence>
<evidence type="ECO:0000256" key="4">
    <source>
        <dbReference type="ARBA" id="ARBA00022692"/>
    </source>
</evidence>
<evidence type="ECO:0000256" key="5">
    <source>
        <dbReference type="ARBA" id="ARBA00022695"/>
    </source>
</evidence>
<evidence type="ECO:0000256" key="8">
    <source>
        <dbReference type="ARBA" id="ARBA00022989"/>
    </source>
</evidence>
<keyword evidence="7" id="KW-0067">ATP-binding</keyword>
<evidence type="ECO:0000259" key="11">
    <source>
        <dbReference type="PROSITE" id="PS51794"/>
    </source>
</evidence>
<keyword evidence="8 10" id="KW-1133">Transmembrane helix</keyword>
<dbReference type="GO" id="GO:0106408">
    <property type="term" value="F:diadenylate cyclase activity"/>
    <property type="evidence" value="ECO:0007669"/>
    <property type="project" value="UniProtKB-EC"/>
</dbReference>
<organism evidence="12">
    <name type="scientific">marine metagenome</name>
    <dbReference type="NCBI Taxonomy" id="408172"/>
    <lineage>
        <taxon>unclassified sequences</taxon>
        <taxon>metagenomes</taxon>
        <taxon>ecological metagenomes</taxon>
    </lineage>
</organism>
<dbReference type="GO" id="GO:0004016">
    <property type="term" value="F:adenylate cyclase activity"/>
    <property type="evidence" value="ECO:0007669"/>
    <property type="project" value="InterPro"/>
</dbReference>
<feature type="transmembrane region" description="Helical" evidence="10">
    <location>
        <begin position="65"/>
        <end position="82"/>
    </location>
</feature>
<dbReference type="Gene3D" id="3.40.1700.10">
    <property type="entry name" value="DNA integrity scanning protein, DisA, N-terminal domain"/>
    <property type="match status" value="1"/>
</dbReference>